<reference evidence="4" key="2">
    <citation type="submission" date="2015-01" db="EMBL/GenBank/DDBJ databases">
        <title>Evolutionary Origins and Diversification of the Mycorrhizal Mutualists.</title>
        <authorList>
            <consortium name="DOE Joint Genome Institute"/>
            <consortium name="Mycorrhizal Genomics Consortium"/>
            <person name="Kohler A."/>
            <person name="Kuo A."/>
            <person name="Nagy L.G."/>
            <person name="Floudas D."/>
            <person name="Copeland A."/>
            <person name="Barry K.W."/>
            <person name="Cichocki N."/>
            <person name="Veneault-Fourrey C."/>
            <person name="LaButti K."/>
            <person name="Lindquist E.A."/>
            <person name="Lipzen A."/>
            <person name="Lundell T."/>
            <person name="Morin E."/>
            <person name="Murat C."/>
            <person name="Riley R."/>
            <person name="Ohm R."/>
            <person name="Sun H."/>
            <person name="Tunlid A."/>
            <person name="Henrissat B."/>
            <person name="Grigoriev I.V."/>
            <person name="Hibbett D.S."/>
            <person name="Martin F."/>
        </authorList>
    </citation>
    <scope>NUCLEOTIDE SEQUENCE [LARGE SCALE GENOMIC DNA]</scope>
    <source>
        <strain evidence="4">UH-Slu-Lm8-n1</strain>
    </source>
</reference>
<dbReference type="FunCoup" id="A0A0D0BMM3">
    <property type="interactions" value="176"/>
</dbReference>
<dbReference type="PANTHER" id="PTHR14689">
    <property type="entry name" value="PHORBOL-ESTER_DAG-TYPE DOMAIN-CONTAINING PROTEIN"/>
    <property type="match status" value="1"/>
</dbReference>
<dbReference type="GO" id="GO:0005634">
    <property type="term" value="C:nucleus"/>
    <property type="evidence" value="ECO:0007669"/>
    <property type="project" value="TreeGrafter"/>
</dbReference>
<dbReference type="OrthoDB" id="21499at2759"/>
<dbReference type="InParanoid" id="A0A0D0BMM3"/>
<dbReference type="InterPro" id="IPR025451">
    <property type="entry name" value="DUF4211"/>
</dbReference>
<feature type="compositionally biased region" description="Acidic residues" evidence="1">
    <location>
        <begin position="396"/>
        <end position="412"/>
    </location>
</feature>
<dbReference type="EMBL" id="KN835151">
    <property type="protein sequence ID" value="KIK47082.1"/>
    <property type="molecule type" value="Genomic_DNA"/>
</dbReference>
<dbReference type="Pfam" id="PF13926">
    <property type="entry name" value="DUF4211"/>
    <property type="match status" value="1"/>
</dbReference>
<feature type="region of interest" description="Disordered" evidence="1">
    <location>
        <begin position="191"/>
        <end position="259"/>
    </location>
</feature>
<accession>A0A0D0BMM3</accession>
<feature type="domain" description="DUF4211" evidence="2">
    <location>
        <begin position="255"/>
        <end position="393"/>
    </location>
</feature>
<sequence length="526" mass="60205">MKSNKSSSPKKMKQAYLRDFLYSSSPPPISPPASVKKRLVKRKHKVIALDSDASEDMEQDSDVGAIKFEPEVISVDASDEDDDSPRRPSSNKRFKKSLVVTDNQPDVASSDDSMEDRIGIPTVWRGSKKGKRKRKAIADSDDDSQPRRRKLVKGARPPSPEGNVIDEVDKNYIIESRLRTRDKKTTFQKHLEKFKSSKGKKRSEITLELESSESDTEPPQAESPVVQPFKGARPDHGQESESSNGEHEQTDDNDDFIVDDDEHGALTTQLPMEFSIQTHQDLAHHFKIICQLFVHMAVRSASDRRPFMKKMLETQEYFSVPLLVARRKLSGMKDSLVTSSVWKPQFKKPLERYPKFELVRMKFSAPHCDACNLGGRISTLIGRVSGRPYDKHDFESESEDESSSSSDIDSDDVSYKSSGKQFHLGRFCAARTRVFHEFSHWEYHLYRSLLGQIDEVLDDNRSFVRIAFSGGIEPPRDMRDADKVMDWLDQRGSIEFEWQRVRELMDRARNLEIRSKRGGDQDDQDI</sequence>
<feature type="compositionally biased region" description="Basic residues" evidence="1">
    <location>
        <begin position="126"/>
        <end position="135"/>
    </location>
</feature>
<feature type="compositionally biased region" description="Acidic residues" evidence="1">
    <location>
        <begin position="52"/>
        <end position="61"/>
    </location>
</feature>
<feature type="compositionally biased region" description="Basic residues" evidence="1">
    <location>
        <begin position="35"/>
        <end position="46"/>
    </location>
</feature>
<proteinExistence type="predicted"/>
<dbReference type="Proteomes" id="UP000054485">
    <property type="component" value="Unassembled WGS sequence"/>
</dbReference>
<feature type="region of interest" description="Disordered" evidence="1">
    <location>
        <begin position="391"/>
        <end position="412"/>
    </location>
</feature>
<organism evidence="3 4">
    <name type="scientific">Suillus luteus UH-Slu-Lm8-n1</name>
    <dbReference type="NCBI Taxonomy" id="930992"/>
    <lineage>
        <taxon>Eukaryota</taxon>
        <taxon>Fungi</taxon>
        <taxon>Dikarya</taxon>
        <taxon>Basidiomycota</taxon>
        <taxon>Agaricomycotina</taxon>
        <taxon>Agaricomycetes</taxon>
        <taxon>Agaricomycetidae</taxon>
        <taxon>Boletales</taxon>
        <taxon>Suillineae</taxon>
        <taxon>Suillaceae</taxon>
        <taxon>Suillus</taxon>
    </lineage>
</organism>
<dbReference type="HOGENOM" id="CLU_035430_0_0_1"/>
<dbReference type="STRING" id="930992.A0A0D0BMM3"/>
<dbReference type="AlphaFoldDB" id="A0A0D0BMM3"/>
<dbReference type="PANTHER" id="PTHR14689:SF0">
    <property type="entry name" value="COILED-COIL DOMAIN-CONTAINING PROTEIN 82"/>
    <property type="match status" value="1"/>
</dbReference>
<feature type="compositionally biased region" description="Polar residues" evidence="1">
    <location>
        <begin position="100"/>
        <end position="111"/>
    </location>
</feature>
<keyword evidence="4" id="KW-1185">Reference proteome</keyword>
<evidence type="ECO:0000313" key="3">
    <source>
        <dbReference type="EMBL" id="KIK47082.1"/>
    </source>
</evidence>
<name>A0A0D0BMM3_9AGAM</name>
<evidence type="ECO:0000313" key="4">
    <source>
        <dbReference type="Proteomes" id="UP000054485"/>
    </source>
</evidence>
<gene>
    <name evidence="3" type="ORF">CY34DRAFT_799775</name>
</gene>
<reference evidence="3 4" key="1">
    <citation type="submission" date="2014-04" db="EMBL/GenBank/DDBJ databases">
        <authorList>
            <consortium name="DOE Joint Genome Institute"/>
            <person name="Kuo A."/>
            <person name="Ruytinx J."/>
            <person name="Rineau F."/>
            <person name="Colpaert J."/>
            <person name="Kohler A."/>
            <person name="Nagy L.G."/>
            <person name="Floudas D."/>
            <person name="Copeland A."/>
            <person name="Barry K.W."/>
            <person name="Cichocki N."/>
            <person name="Veneault-Fourrey C."/>
            <person name="LaButti K."/>
            <person name="Lindquist E.A."/>
            <person name="Lipzen A."/>
            <person name="Lundell T."/>
            <person name="Morin E."/>
            <person name="Murat C."/>
            <person name="Sun H."/>
            <person name="Tunlid A."/>
            <person name="Henrissat B."/>
            <person name="Grigoriev I.V."/>
            <person name="Hibbett D.S."/>
            <person name="Martin F."/>
            <person name="Nordberg H.P."/>
            <person name="Cantor M.N."/>
            <person name="Hua S.X."/>
        </authorList>
    </citation>
    <scope>NUCLEOTIDE SEQUENCE [LARGE SCALE GENOMIC DNA]</scope>
    <source>
        <strain evidence="3 4">UH-Slu-Lm8-n1</strain>
    </source>
</reference>
<evidence type="ECO:0000256" key="1">
    <source>
        <dbReference type="SAM" id="MobiDB-lite"/>
    </source>
</evidence>
<evidence type="ECO:0000259" key="2">
    <source>
        <dbReference type="Pfam" id="PF13926"/>
    </source>
</evidence>
<protein>
    <recommendedName>
        <fullName evidence="2">DUF4211 domain-containing protein</fullName>
    </recommendedName>
</protein>
<feature type="region of interest" description="Disordered" evidence="1">
    <location>
        <begin position="1"/>
        <end position="170"/>
    </location>
</feature>
<feature type="compositionally biased region" description="Basic and acidic residues" evidence="1">
    <location>
        <begin position="232"/>
        <end position="250"/>
    </location>
</feature>